<protein>
    <submittedName>
        <fullName evidence="2">Uncharacterized protein</fullName>
    </submittedName>
</protein>
<dbReference type="EMBL" id="HBNR01089154">
    <property type="protein sequence ID" value="CAE4667682.1"/>
    <property type="molecule type" value="Transcribed_RNA"/>
</dbReference>
<reference evidence="2" key="1">
    <citation type="submission" date="2021-01" db="EMBL/GenBank/DDBJ databases">
        <authorList>
            <person name="Corre E."/>
            <person name="Pelletier E."/>
            <person name="Niang G."/>
            <person name="Scheremetjew M."/>
            <person name="Finn R."/>
            <person name="Kale V."/>
            <person name="Holt S."/>
            <person name="Cochrane G."/>
            <person name="Meng A."/>
            <person name="Brown T."/>
            <person name="Cohen L."/>
        </authorList>
    </citation>
    <scope>NUCLEOTIDE SEQUENCE</scope>
    <source>
        <strain evidence="2">CCMP3105</strain>
    </source>
</reference>
<organism evidence="2">
    <name type="scientific">Alexandrium monilatum</name>
    <dbReference type="NCBI Taxonomy" id="311494"/>
    <lineage>
        <taxon>Eukaryota</taxon>
        <taxon>Sar</taxon>
        <taxon>Alveolata</taxon>
        <taxon>Dinophyceae</taxon>
        <taxon>Gonyaulacales</taxon>
        <taxon>Pyrocystaceae</taxon>
        <taxon>Alexandrium</taxon>
    </lineage>
</organism>
<feature type="region of interest" description="Disordered" evidence="1">
    <location>
        <begin position="220"/>
        <end position="251"/>
    </location>
</feature>
<proteinExistence type="predicted"/>
<feature type="compositionally biased region" description="Basic and acidic residues" evidence="1">
    <location>
        <begin position="228"/>
        <end position="240"/>
    </location>
</feature>
<sequence length="292" mass="32256">MFDLLVDEDGRERVVPHVCSNSNEGYLIRVTNHSRHHIACAVTVDGENALLRDGSLIVAPGGSRKLPGFLVSKNFIGKEYVKEYRDFVFGRPKVVEGDCAAAAAGDVPYTIYGSIKCEVFEAVLDEEVDSDQELRGQTTFYRGAGLHGSFDERLVPEGKKKHFLYSSVTVQGSRSSISNSTRGRWWVRGQRRLRDLEVRYREAHSLMLLGVDPRALGLSSCKEEDGEGEAKKEELDDRPLRPGAGAEPGTSLIEVCDLTADGAPGGRAAWTVRRRRRAEPVGVEERALEAPR</sequence>
<evidence type="ECO:0000256" key="1">
    <source>
        <dbReference type="SAM" id="MobiDB-lite"/>
    </source>
</evidence>
<dbReference type="AlphaFoldDB" id="A0A7S4T746"/>
<evidence type="ECO:0000313" key="2">
    <source>
        <dbReference type="EMBL" id="CAE4667682.1"/>
    </source>
</evidence>
<gene>
    <name evidence="2" type="ORF">AMON00008_LOCUS63938</name>
</gene>
<name>A0A7S4T746_9DINO</name>
<accession>A0A7S4T746</accession>